<feature type="domain" description="Atrophied bacterial Ig" evidence="2">
    <location>
        <begin position="129"/>
        <end position="212"/>
    </location>
</feature>
<dbReference type="RefSeq" id="WP_262095439.1">
    <property type="nucleotide sequence ID" value="NZ_JAOEGN010000001.1"/>
</dbReference>
<accession>A0ABT2PWV3</accession>
<dbReference type="Pfam" id="PF20578">
    <property type="entry name" value="aBig_2"/>
    <property type="match status" value="4"/>
</dbReference>
<dbReference type="InterPro" id="IPR046780">
    <property type="entry name" value="aBig_2"/>
</dbReference>
<sequence length="1074" mass="113878">MKKSLKVFMLLLAIFSTALLAACTKEADTTLADAKAALAMTFQSGDSAASVTKDLTLPTSVGEVTIAWTSSAPAVIANDGKVTRPNADTVVTLTAKLTYKGNDDQRTFQVTVKAAVPTGPTEAEKAAAVAALRALYTATLEDVEYEVVADLNLVSTVDSNTVTWVSANTAVIANDGKVTRPAFNIDGGITVKLTATITVKGEAVEVEFFAFVKCLEKSLQQTLQEAVNMGAAFTSDIATVGITSNQTLNATVTYESVVYDIVWTSSNPAIIGNDGKVTRPAIGLDDAMVTLTATITKDGVSASKDVEFKVLSYKPSRAFNTIAEVYEGEGRAKDGEYIKVLGVKVLGKINDGIFVHDGTTVLYIYDSTKVIYNNLVIGNVYDIEGEFDIYFSSPQIRHASPNALTAVASTKEVGALTPQNKVYSELIDSLSLPTNPNELQFKFEYTRFTAKVIVDGQEGATSSYKYWLVPADYTKTTVIKTINGGKAIEYETKHVANIYYQSNDEAFASLNGKVVTINFLFYGYRSDRYVWYGNFFGSLEDIEIQFANDAEAMQAAKTNLEASIPTIVPAATTLTLPTALFGTTITWASNNEAVINPTTGVVTPVAGVQTSVTLTATINKGTETAVVVPIIVKVGEIPLSTLAQVVAAANSSTQLYKVQGVVTASEYYRTYFIQSGDVGIAVYTGDATMLATLKANIGKMVEVVGTRDTFNGLRQIKATEVKAISGTETITPVNADEVVLDATAMLPYQGRLVSMTGLKVTARTADSYNNVTLTLTQLSSNKTISMKWDSRTALSTEAAAVLAGLVVDKVVNITNVMAWNNNPYFYFTDSTAITEVAVTDQDKANAVAAALPKTITLSAAGAIELPATGADGTTIVYALKNAEDANKALIDLTAKTVTMPAEGQVTVVLVATVTLNDKTATAEISVKLGVAAETTVTASYTGATTNMTADNNATAIKLDPAIFNVVSTLRGVNPIHVGLNTSGQIRLYNSSDTVGNTLTISIASEYKITSVEFVFGATVSNALIMTGTTEQLNGALTASGTLTYSGLDVSQFSIQNKGTAQIYILSIKITYAAK</sequence>
<evidence type="ECO:0000259" key="2">
    <source>
        <dbReference type="Pfam" id="PF20578"/>
    </source>
</evidence>
<comment type="caution">
    <text evidence="3">The sequence shown here is derived from an EMBL/GenBank/DDBJ whole genome shotgun (WGS) entry which is preliminary data.</text>
</comment>
<feature type="domain" description="Atrophied bacterial Ig" evidence="2">
    <location>
        <begin position="572"/>
        <end position="626"/>
    </location>
</feature>
<feature type="domain" description="Atrophied bacterial Ig" evidence="2">
    <location>
        <begin position="32"/>
        <end position="114"/>
    </location>
</feature>
<gene>
    <name evidence="3" type="ORF">N7603_00910</name>
</gene>
<keyword evidence="4" id="KW-1185">Reference proteome</keyword>
<feature type="domain" description="Atrophied bacterial Ig" evidence="2">
    <location>
        <begin position="239"/>
        <end position="311"/>
    </location>
</feature>
<protein>
    <recommendedName>
        <fullName evidence="2">Atrophied bacterial Ig domain-containing protein</fullName>
    </recommendedName>
</protein>
<feature type="chain" id="PRO_5047293850" description="Atrophied bacterial Ig domain-containing protein" evidence="1">
    <location>
        <begin position="22"/>
        <end position="1074"/>
    </location>
</feature>
<keyword evidence="1" id="KW-0732">Signal</keyword>
<proteinExistence type="predicted"/>
<evidence type="ECO:0000256" key="1">
    <source>
        <dbReference type="SAM" id="SignalP"/>
    </source>
</evidence>
<evidence type="ECO:0000313" key="4">
    <source>
        <dbReference type="Proteomes" id="UP001209076"/>
    </source>
</evidence>
<dbReference type="EMBL" id="JAOEGN010000001">
    <property type="protein sequence ID" value="MCU0104222.1"/>
    <property type="molecule type" value="Genomic_DNA"/>
</dbReference>
<dbReference type="PROSITE" id="PS51257">
    <property type="entry name" value="PROKAR_LIPOPROTEIN"/>
    <property type="match status" value="1"/>
</dbReference>
<evidence type="ECO:0000313" key="3">
    <source>
        <dbReference type="EMBL" id="MCU0104222.1"/>
    </source>
</evidence>
<dbReference type="Proteomes" id="UP001209076">
    <property type="component" value="Unassembled WGS sequence"/>
</dbReference>
<name>A0ABT2PWV3_9MOLU</name>
<organism evidence="3 4">
    <name type="scientific">Paracholeplasma vituli</name>
    <dbReference type="NCBI Taxonomy" id="69473"/>
    <lineage>
        <taxon>Bacteria</taxon>
        <taxon>Bacillati</taxon>
        <taxon>Mycoplasmatota</taxon>
        <taxon>Mollicutes</taxon>
        <taxon>Acholeplasmatales</taxon>
        <taxon>Acholeplasmataceae</taxon>
        <taxon>Paracholeplasma</taxon>
    </lineage>
</organism>
<reference evidence="4" key="1">
    <citation type="submission" date="2023-07" db="EMBL/GenBank/DDBJ databases">
        <title>Novel Mycoplasma species identified in domestic and wild animals.</title>
        <authorList>
            <person name="Volokhov D.V."/>
            <person name="Furtak V.A."/>
            <person name="Zagorodnyaya T.A."/>
        </authorList>
    </citation>
    <scope>NUCLEOTIDE SEQUENCE [LARGE SCALE GENOMIC DNA]</scope>
    <source>
        <strain evidence="4">92-19</strain>
    </source>
</reference>
<feature type="signal peptide" evidence="1">
    <location>
        <begin position="1"/>
        <end position="21"/>
    </location>
</feature>